<feature type="transmembrane region" description="Helical" evidence="8">
    <location>
        <begin position="252"/>
        <end position="273"/>
    </location>
</feature>
<dbReference type="STRING" id="326424.FRAAL0574"/>
<dbReference type="HOGENOM" id="CLU_000960_28_2_11"/>
<evidence type="ECO:0000313" key="10">
    <source>
        <dbReference type="EMBL" id="CAJ59248.1"/>
    </source>
</evidence>
<evidence type="ECO:0000256" key="2">
    <source>
        <dbReference type="ARBA" id="ARBA00022448"/>
    </source>
</evidence>
<dbReference type="KEGG" id="fal:FRAAL0574"/>
<feature type="transmembrane region" description="Helical" evidence="8">
    <location>
        <begin position="353"/>
        <end position="370"/>
    </location>
</feature>
<feature type="transmembrane region" description="Helical" evidence="8">
    <location>
        <begin position="470"/>
        <end position="492"/>
    </location>
</feature>
<proteinExistence type="predicted"/>
<feature type="region of interest" description="Disordered" evidence="7">
    <location>
        <begin position="1"/>
        <end position="20"/>
    </location>
</feature>
<dbReference type="Gene3D" id="1.20.1720.10">
    <property type="entry name" value="Multidrug resistance protein D"/>
    <property type="match status" value="1"/>
</dbReference>
<dbReference type="Gene3D" id="1.20.1250.20">
    <property type="entry name" value="MFS general substrate transporter like domains"/>
    <property type="match status" value="1"/>
</dbReference>
<feature type="transmembrane region" description="Helical" evidence="8">
    <location>
        <begin position="220"/>
        <end position="240"/>
    </location>
</feature>
<feature type="transmembrane region" description="Helical" evidence="8">
    <location>
        <begin position="382"/>
        <end position="405"/>
    </location>
</feature>
<feature type="compositionally biased region" description="Low complexity" evidence="7">
    <location>
        <begin position="9"/>
        <end position="20"/>
    </location>
</feature>
<keyword evidence="4 8" id="KW-0812">Transmembrane</keyword>
<dbReference type="PANTHER" id="PTHR42718">
    <property type="entry name" value="MAJOR FACILITATOR SUPERFAMILY MULTIDRUG TRANSPORTER MFSC"/>
    <property type="match status" value="1"/>
</dbReference>
<dbReference type="OrthoDB" id="4325372at2"/>
<dbReference type="PANTHER" id="PTHR42718:SF46">
    <property type="entry name" value="BLR6921 PROTEIN"/>
    <property type="match status" value="1"/>
</dbReference>
<feature type="transmembrane region" description="Helical" evidence="8">
    <location>
        <begin position="184"/>
        <end position="208"/>
    </location>
</feature>
<feature type="transmembrane region" description="Helical" evidence="8">
    <location>
        <begin position="426"/>
        <end position="450"/>
    </location>
</feature>
<evidence type="ECO:0000256" key="5">
    <source>
        <dbReference type="ARBA" id="ARBA00022989"/>
    </source>
</evidence>
<dbReference type="GO" id="GO:0005886">
    <property type="term" value="C:plasma membrane"/>
    <property type="evidence" value="ECO:0007669"/>
    <property type="project" value="UniProtKB-SubCell"/>
</dbReference>
<feature type="transmembrane region" description="Helical" evidence="8">
    <location>
        <begin position="29"/>
        <end position="53"/>
    </location>
</feature>
<dbReference type="PROSITE" id="PS50850">
    <property type="entry name" value="MFS"/>
    <property type="match status" value="1"/>
</dbReference>
<name>Q0RT54_FRAAA</name>
<feature type="transmembrane region" description="Helical" evidence="8">
    <location>
        <begin position="65"/>
        <end position="85"/>
    </location>
</feature>
<dbReference type="Proteomes" id="UP000000657">
    <property type="component" value="Chromosome"/>
</dbReference>
<dbReference type="InterPro" id="IPR011701">
    <property type="entry name" value="MFS"/>
</dbReference>
<dbReference type="CDD" id="cd17321">
    <property type="entry name" value="MFS_MMR_MDR_like"/>
    <property type="match status" value="1"/>
</dbReference>
<dbReference type="NCBIfam" id="TIGR00711">
    <property type="entry name" value="efflux_EmrB"/>
    <property type="match status" value="1"/>
</dbReference>
<accession>Q0RT54</accession>
<evidence type="ECO:0000313" key="11">
    <source>
        <dbReference type="Proteomes" id="UP000000657"/>
    </source>
</evidence>
<evidence type="ECO:0000256" key="8">
    <source>
        <dbReference type="SAM" id="Phobius"/>
    </source>
</evidence>
<feature type="domain" description="Major facilitator superfamily (MFS) profile" evidence="9">
    <location>
        <begin position="31"/>
        <end position="497"/>
    </location>
</feature>
<evidence type="ECO:0000259" key="9">
    <source>
        <dbReference type="PROSITE" id="PS50850"/>
    </source>
</evidence>
<evidence type="ECO:0000256" key="7">
    <source>
        <dbReference type="SAM" id="MobiDB-lite"/>
    </source>
</evidence>
<keyword evidence="11" id="KW-1185">Reference proteome</keyword>
<keyword evidence="2" id="KW-0813">Transport</keyword>
<feature type="transmembrane region" description="Helical" evidence="8">
    <location>
        <begin position="97"/>
        <end position="120"/>
    </location>
</feature>
<dbReference type="SUPFAM" id="SSF103473">
    <property type="entry name" value="MFS general substrate transporter"/>
    <property type="match status" value="1"/>
</dbReference>
<comment type="subcellular location">
    <subcellularLocation>
        <location evidence="1">Cell membrane</location>
        <topology evidence="1">Multi-pass membrane protein</topology>
    </subcellularLocation>
</comment>
<keyword evidence="6 8" id="KW-0472">Membrane</keyword>
<keyword evidence="5 8" id="KW-1133">Transmembrane helix</keyword>
<evidence type="ECO:0000256" key="1">
    <source>
        <dbReference type="ARBA" id="ARBA00004651"/>
    </source>
</evidence>
<reference evidence="10 11" key="1">
    <citation type="journal article" date="2007" name="Genome Res.">
        <title>Genome characteristics of facultatively symbiotic Frankia sp. strains reflect host range and host plant biogeography.</title>
        <authorList>
            <person name="Normand P."/>
            <person name="Lapierre P."/>
            <person name="Tisa L.S."/>
            <person name="Gogarten J.P."/>
            <person name="Alloisio N."/>
            <person name="Bagnarol E."/>
            <person name="Bassi C.A."/>
            <person name="Berry A.M."/>
            <person name="Bickhart D.M."/>
            <person name="Choisne N."/>
            <person name="Couloux A."/>
            <person name="Cournoyer B."/>
            <person name="Cruveiller S."/>
            <person name="Daubin V."/>
            <person name="Demange N."/>
            <person name="Francino M.P."/>
            <person name="Goltsman E."/>
            <person name="Huang Y."/>
            <person name="Kopp O.R."/>
            <person name="Labarre L."/>
            <person name="Lapidus A."/>
            <person name="Lavire C."/>
            <person name="Marechal J."/>
            <person name="Martinez M."/>
            <person name="Mastronunzio J.E."/>
            <person name="Mullin B.C."/>
            <person name="Niemann J."/>
            <person name="Pujic P."/>
            <person name="Rawnsley T."/>
            <person name="Rouy Z."/>
            <person name="Schenowitz C."/>
            <person name="Sellstedt A."/>
            <person name="Tavares F."/>
            <person name="Tomkins J.P."/>
            <person name="Vallenet D."/>
            <person name="Valverde C."/>
            <person name="Wall L.G."/>
            <person name="Wang Y."/>
            <person name="Medigue C."/>
            <person name="Benson D.R."/>
        </authorList>
    </citation>
    <scope>NUCLEOTIDE SEQUENCE [LARGE SCALE GENOMIC DNA]</scope>
    <source>
        <strain evidence="11">DSM 45986 / CECT 9034 / ACN14a</strain>
    </source>
</reference>
<feature type="transmembrane region" description="Helical" evidence="8">
    <location>
        <begin position="126"/>
        <end position="145"/>
    </location>
</feature>
<keyword evidence="3" id="KW-1003">Cell membrane</keyword>
<evidence type="ECO:0000256" key="4">
    <source>
        <dbReference type="ARBA" id="ARBA00022692"/>
    </source>
</evidence>
<dbReference type="eggNOG" id="COG0477">
    <property type="taxonomic scope" value="Bacteria"/>
</dbReference>
<dbReference type="InterPro" id="IPR004638">
    <property type="entry name" value="EmrB-like"/>
</dbReference>
<dbReference type="GO" id="GO:0022857">
    <property type="term" value="F:transmembrane transporter activity"/>
    <property type="evidence" value="ECO:0007669"/>
    <property type="project" value="InterPro"/>
</dbReference>
<dbReference type="Pfam" id="PF07690">
    <property type="entry name" value="MFS_1"/>
    <property type="match status" value="1"/>
</dbReference>
<sequence>MSMPMSTQPPAIARPAPSAATSSTTSSKAAILTLACVAQFMVILDVSIVNVALPAMRHGLGLSAAGQQWIVTAYTLGFAGLLLLGGRVADLVGVRRAFLAGLAGFTLASLAGGLATSGAVLIAARAGQGVCAAFLAPATLTLITTTFTEPTARTRAVGAWSTVTTTGGAAGAVLGGVLTQYLGWRWVLFVNVPAGAAVLAVAGGRIPAADGRAADALRRLDLPGAAAVFAALTALVYGVVNTETHGLADPRVAVPLAAAVLLLAGFVAIEFTAAQPLVPLAMLRRRTLAGGNLIMIFIGGALFPMWFLLSLYLQQVLHLHAVRTGWCLLPGALSIIVGARISVRLLGTLGPRRLLVIGMALSTAGFAWLSRVGVDGDYHTDVLAPFLLTALGLGLAITPTTVTATQGIDRAHSGLAAGLVNTSRQVGGALGLAALATLAAHTTAAAHAVAVPTTAARLQTHSVAAALADGYAHALLGAAVVTATAAVASLLLPGRPAASRRSDHRAVRGR</sequence>
<feature type="transmembrane region" description="Helical" evidence="8">
    <location>
        <begin position="157"/>
        <end position="178"/>
    </location>
</feature>
<evidence type="ECO:0000256" key="6">
    <source>
        <dbReference type="ARBA" id="ARBA00023136"/>
    </source>
</evidence>
<feature type="transmembrane region" description="Helical" evidence="8">
    <location>
        <begin position="319"/>
        <end position="341"/>
    </location>
</feature>
<dbReference type="InterPro" id="IPR020846">
    <property type="entry name" value="MFS_dom"/>
</dbReference>
<organism evidence="10 11">
    <name type="scientific">Frankia alni (strain DSM 45986 / CECT 9034 / ACN14a)</name>
    <dbReference type="NCBI Taxonomy" id="326424"/>
    <lineage>
        <taxon>Bacteria</taxon>
        <taxon>Bacillati</taxon>
        <taxon>Actinomycetota</taxon>
        <taxon>Actinomycetes</taxon>
        <taxon>Frankiales</taxon>
        <taxon>Frankiaceae</taxon>
        <taxon>Frankia</taxon>
    </lineage>
</organism>
<gene>
    <name evidence="10" type="ordered locus">FRAAL0574</name>
</gene>
<feature type="transmembrane region" description="Helical" evidence="8">
    <location>
        <begin position="293"/>
        <end position="313"/>
    </location>
</feature>
<dbReference type="InterPro" id="IPR036259">
    <property type="entry name" value="MFS_trans_sf"/>
</dbReference>
<protein>
    <submittedName>
        <fullName evidence="10">Transmembrane transport protein</fullName>
    </submittedName>
</protein>
<evidence type="ECO:0000256" key="3">
    <source>
        <dbReference type="ARBA" id="ARBA00022475"/>
    </source>
</evidence>
<dbReference type="EMBL" id="CT573213">
    <property type="protein sequence ID" value="CAJ59248.1"/>
    <property type="molecule type" value="Genomic_DNA"/>
</dbReference>
<dbReference type="AlphaFoldDB" id="Q0RT54"/>